<feature type="transmembrane region" description="Helical" evidence="2">
    <location>
        <begin position="29"/>
        <end position="55"/>
    </location>
</feature>
<evidence type="ECO:0000256" key="1">
    <source>
        <dbReference type="SAM" id="MobiDB-lite"/>
    </source>
</evidence>
<evidence type="ECO:0000313" key="3">
    <source>
        <dbReference type="EMBL" id="MDY7218621.1"/>
    </source>
</evidence>
<dbReference type="InterPro" id="IPR032820">
    <property type="entry name" value="ATPase_put"/>
</dbReference>
<feature type="compositionally biased region" description="Basic and acidic residues" evidence="1">
    <location>
        <begin position="18"/>
        <end position="27"/>
    </location>
</feature>
<dbReference type="Proteomes" id="UP001294570">
    <property type="component" value="Unassembled WGS sequence"/>
</dbReference>
<comment type="caution">
    <text evidence="3">The sequence shown here is derived from an EMBL/GenBank/DDBJ whole genome shotgun (WGS) entry which is preliminary data.</text>
</comment>
<dbReference type="InterPro" id="IPR011744">
    <property type="entry name" value="ATPase_gene1"/>
</dbReference>
<keyword evidence="2" id="KW-0812">Transmembrane</keyword>
<dbReference type="NCBIfam" id="TIGR02230">
    <property type="entry name" value="ATPase_gene1"/>
    <property type="match status" value="1"/>
</dbReference>
<dbReference type="RefSeq" id="WP_321552720.1">
    <property type="nucleotide sequence ID" value="NZ_JAXIVU010000003.1"/>
</dbReference>
<organism evidence="3 4">
    <name type="scientific">Denitrificimonas halotolerans</name>
    <dbReference type="NCBI Taxonomy" id="3098930"/>
    <lineage>
        <taxon>Bacteria</taxon>
        <taxon>Pseudomonadati</taxon>
        <taxon>Pseudomonadota</taxon>
        <taxon>Gammaproteobacteria</taxon>
        <taxon>Pseudomonadales</taxon>
        <taxon>Pseudomonadaceae</taxon>
        <taxon>Denitrificimonas</taxon>
    </lineage>
</organism>
<feature type="transmembrane region" description="Helical" evidence="2">
    <location>
        <begin position="67"/>
        <end position="89"/>
    </location>
</feature>
<sequence>MTGMKEDKPAKAIRRRAERMQKTRGEPKYSPLSGLGVFGVIGWSIAIPTVTGAFLGMWLNRIAPQNFSWPIALILGGVVVGGMVAWSWVEKNRDK</sequence>
<evidence type="ECO:0000256" key="2">
    <source>
        <dbReference type="SAM" id="Phobius"/>
    </source>
</evidence>
<gene>
    <name evidence="3" type="ORF">TOI97_03385</name>
</gene>
<name>A0ABU5GNU8_9GAMM</name>
<keyword evidence="2" id="KW-1133">Transmembrane helix</keyword>
<proteinExistence type="predicted"/>
<protein>
    <submittedName>
        <fullName evidence="3">AtpZ/AtpI family protein</fullName>
    </submittedName>
</protein>
<evidence type="ECO:0000313" key="4">
    <source>
        <dbReference type="Proteomes" id="UP001294570"/>
    </source>
</evidence>
<feature type="compositionally biased region" description="Basic and acidic residues" evidence="1">
    <location>
        <begin position="1"/>
        <end position="10"/>
    </location>
</feature>
<dbReference type="EMBL" id="JAXIVU010000003">
    <property type="protein sequence ID" value="MDY7218621.1"/>
    <property type="molecule type" value="Genomic_DNA"/>
</dbReference>
<keyword evidence="2" id="KW-0472">Membrane</keyword>
<accession>A0ABU5GNU8</accession>
<keyword evidence="4" id="KW-1185">Reference proteome</keyword>
<feature type="region of interest" description="Disordered" evidence="1">
    <location>
        <begin position="1"/>
        <end position="27"/>
    </location>
</feature>
<dbReference type="Pfam" id="PF09527">
    <property type="entry name" value="ATPase_gene1"/>
    <property type="match status" value="1"/>
</dbReference>
<reference evidence="3 4" key="1">
    <citation type="submission" date="2023-12" db="EMBL/GenBank/DDBJ databases">
        <title>Denitrificimonas halotolerans sp. nov.,a novel species isolated from landfill leachate.</title>
        <authorList>
            <person name="Wang S."/>
        </authorList>
    </citation>
    <scope>NUCLEOTIDE SEQUENCE [LARGE SCALE GENOMIC DNA]</scope>
    <source>
        <strain evidence="3 4">JX-1</strain>
    </source>
</reference>